<dbReference type="AlphaFoldDB" id="A0A151M6X9"/>
<dbReference type="PhylomeDB" id="A0A151M6X9"/>
<dbReference type="PANTHER" id="PTHR38006:SF1">
    <property type="entry name" value="MEIOSIS-SPECIFIC KINETOCHORE PROTEIN"/>
    <property type="match status" value="1"/>
</dbReference>
<dbReference type="GO" id="GO:0016321">
    <property type="term" value="P:female meiosis chromosome segregation"/>
    <property type="evidence" value="ECO:0007669"/>
    <property type="project" value="TreeGrafter"/>
</dbReference>
<dbReference type="InterPro" id="IPR034545">
    <property type="entry name" value="Meikin"/>
</dbReference>
<proteinExistence type="predicted"/>
<dbReference type="OrthoDB" id="8443315at2759"/>
<dbReference type="GO" id="GO:0007060">
    <property type="term" value="P:male meiosis chromosome segregation"/>
    <property type="evidence" value="ECO:0007669"/>
    <property type="project" value="TreeGrafter"/>
</dbReference>
<dbReference type="CTD" id="728637"/>
<sequence length="491" mass="53652">MEWAKLRTYTRGARRKKAAHCSSPVPGLAASALCRAGSSNANARQHLFSPPAWERHVPNLKGNSKMKTLPKIKEKAEVAQVSNSSSSQSVQVINKEVTGMEESEDIREKSATLMKESLPINSESKESLRTTDTTSGITLPTGVSTFLLDCLDLASSKDVSVETNDSMDSCSSPETFRDDDGLDGYYSNPEAYFKCKNSTLLDTSKAVTIDKVPQLANLSEILEPVLEDLQDQYVGREKPSTCSNNPSDLTSASAVVVAGKQVCKIIPEREKTPDVTPHTLCPLPPRSKRKLDAQIAKPKNLKCKKKVKFSEQVKGGTSLSCHLESTVDHITTKAVRLTADVLSSEQPVCEKETSSAGLVTEKTRELLTSTGYFHPEDLEFNLSPVCKASSDEDLFLNTTGPYVNSAEIIPAPLSPEETTVYQSPHQRREICSIVKASPGVRPSEHCLIPVSGSVFLPPEGMPECNGNRRMFHTQMTDVITSTKNWVCSNRS</sequence>
<dbReference type="GO" id="GO:0051754">
    <property type="term" value="P:meiotic sister chromatid cohesion, centromeric"/>
    <property type="evidence" value="ECO:0007669"/>
    <property type="project" value="InterPro"/>
</dbReference>
<comment type="caution">
    <text evidence="1">The sequence shown here is derived from an EMBL/GenBank/DDBJ whole genome shotgun (WGS) entry which is preliminary data.</text>
</comment>
<gene>
    <name evidence="1" type="primary">MEIKIN</name>
    <name evidence="1" type="ORF">Y1Q_0010811</name>
</gene>
<dbReference type="EMBL" id="AKHW03006437">
    <property type="protein sequence ID" value="KYO20266.1"/>
    <property type="molecule type" value="Genomic_DNA"/>
</dbReference>
<keyword evidence="2" id="KW-1185">Reference proteome</keyword>
<dbReference type="GeneID" id="102557963"/>
<accession>A0A151M6X9</accession>
<dbReference type="GO" id="GO:0000776">
    <property type="term" value="C:kinetochore"/>
    <property type="evidence" value="ECO:0007669"/>
    <property type="project" value="InterPro"/>
</dbReference>
<protein>
    <submittedName>
        <fullName evidence="1">Meiosis-specific kinetochore protein</fullName>
    </submittedName>
</protein>
<organism evidence="1 2">
    <name type="scientific">Alligator mississippiensis</name>
    <name type="common">American alligator</name>
    <dbReference type="NCBI Taxonomy" id="8496"/>
    <lineage>
        <taxon>Eukaryota</taxon>
        <taxon>Metazoa</taxon>
        <taxon>Chordata</taxon>
        <taxon>Craniata</taxon>
        <taxon>Vertebrata</taxon>
        <taxon>Euteleostomi</taxon>
        <taxon>Archelosauria</taxon>
        <taxon>Archosauria</taxon>
        <taxon>Crocodylia</taxon>
        <taxon>Alligatoridae</taxon>
        <taxon>Alligatorinae</taxon>
        <taxon>Alligator</taxon>
    </lineage>
</organism>
<evidence type="ECO:0000313" key="1">
    <source>
        <dbReference type="EMBL" id="KYO20266.1"/>
    </source>
</evidence>
<dbReference type="eggNOG" id="ENOG502S9GN">
    <property type="taxonomic scope" value="Eukaryota"/>
</dbReference>
<reference evidence="1 2" key="1">
    <citation type="journal article" date="2012" name="Genome Biol.">
        <title>Sequencing three crocodilian genomes to illuminate the evolution of archosaurs and amniotes.</title>
        <authorList>
            <person name="St John J.A."/>
            <person name="Braun E.L."/>
            <person name="Isberg S.R."/>
            <person name="Miles L.G."/>
            <person name="Chong A.Y."/>
            <person name="Gongora J."/>
            <person name="Dalzell P."/>
            <person name="Moran C."/>
            <person name="Bed'hom B."/>
            <person name="Abzhanov A."/>
            <person name="Burgess S.C."/>
            <person name="Cooksey A.M."/>
            <person name="Castoe T.A."/>
            <person name="Crawford N.G."/>
            <person name="Densmore L.D."/>
            <person name="Drew J.C."/>
            <person name="Edwards S.V."/>
            <person name="Faircloth B.C."/>
            <person name="Fujita M.K."/>
            <person name="Greenwold M.J."/>
            <person name="Hoffmann F.G."/>
            <person name="Howard J.M."/>
            <person name="Iguchi T."/>
            <person name="Janes D.E."/>
            <person name="Khan S.Y."/>
            <person name="Kohno S."/>
            <person name="de Koning A.J."/>
            <person name="Lance S.L."/>
            <person name="McCarthy F.M."/>
            <person name="McCormack J.E."/>
            <person name="Merchant M.E."/>
            <person name="Peterson D.G."/>
            <person name="Pollock D.D."/>
            <person name="Pourmand N."/>
            <person name="Raney B.J."/>
            <person name="Roessler K.A."/>
            <person name="Sanford J.R."/>
            <person name="Sawyer R.H."/>
            <person name="Schmidt C.J."/>
            <person name="Triplett E.W."/>
            <person name="Tuberville T.D."/>
            <person name="Venegas-Anaya M."/>
            <person name="Howard J.T."/>
            <person name="Jarvis E.D."/>
            <person name="Guillette L.J.Jr."/>
            <person name="Glenn T.C."/>
            <person name="Green R.E."/>
            <person name="Ray D.A."/>
        </authorList>
    </citation>
    <scope>NUCLEOTIDE SEQUENCE [LARGE SCALE GENOMIC DNA]</scope>
    <source>
        <strain evidence="1">KSC_2009_1</strain>
    </source>
</reference>
<dbReference type="GO" id="GO:0045143">
    <property type="term" value="P:homologous chromosome segregation"/>
    <property type="evidence" value="ECO:0007669"/>
    <property type="project" value="TreeGrafter"/>
</dbReference>
<dbReference type="KEGG" id="amj:102557963"/>
<name>A0A151M6X9_ALLMI</name>
<dbReference type="PANTHER" id="PTHR38006">
    <property type="entry name" value="MEIOSIS-SPECIFIC KINETOCHORE PROTEIN"/>
    <property type="match status" value="1"/>
</dbReference>
<dbReference type="GO" id="GO:0010789">
    <property type="term" value="P:meiotic sister chromatid cohesion involved in meiosis I"/>
    <property type="evidence" value="ECO:0007669"/>
    <property type="project" value="TreeGrafter"/>
</dbReference>
<evidence type="ECO:0000313" key="2">
    <source>
        <dbReference type="Proteomes" id="UP000050525"/>
    </source>
</evidence>
<dbReference type="Proteomes" id="UP000050525">
    <property type="component" value="Unassembled WGS sequence"/>
</dbReference>
<dbReference type="STRING" id="8496.A0A151M6X9"/>